<organism evidence="2 3">
    <name type="scientific">Daldinia eschscholtzii</name>
    <dbReference type="NCBI Taxonomy" id="292717"/>
    <lineage>
        <taxon>Eukaryota</taxon>
        <taxon>Fungi</taxon>
        <taxon>Dikarya</taxon>
        <taxon>Ascomycota</taxon>
        <taxon>Pezizomycotina</taxon>
        <taxon>Sordariomycetes</taxon>
        <taxon>Xylariomycetidae</taxon>
        <taxon>Xylariales</taxon>
        <taxon>Hypoxylaceae</taxon>
        <taxon>Daldinia</taxon>
    </lineage>
</organism>
<reference evidence="2 3" key="1">
    <citation type="journal article" date="2024" name="Front Chem Biol">
        <title>Unveiling the potential of Daldinia eschscholtzii MFLUCC 19-0629 through bioactivity and bioinformatics studies for enhanced sustainable agriculture production.</title>
        <authorList>
            <person name="Brooks S."/>
            <person name="Weaver J.A."/>
            <person name="Klomchit A."/>
            <person name="Alharthi S.A."/>
            <person name="Onlamun T."/>
            <person name="Nurani R."/>
            <person name="Vong T.K."/>
            <person name="Alberti F."/>
            <person name="Greco C."/>
        </authorList>
    </citation>
    <scope>NUCLEOTIDE SEQUENCE [LARGE SCALE GENOMIC DNA]</scope>
    <source>
        <strain evidence="2">MFLUCC 19-0629</strain>
    </source>
</reference>
<evidence type="ECO:0000313" key="2">
    <source>
        <dbReference type="EMBL" id="KAK6953974.1"/>
    </source>
</evidence>
<protein>
    <recommendedName>
        <fullName evidence="1">Heterokaryon incompatibility domain-containing protein</fullName>
    </recommendedName>
</protein>
<name>A0AAX6MNA9_9PEZI</name>
<proteinExistence type="predicted"/>
<dbReference type="EMBL" id="JBANMG010000004">
    <property type="protein sequence ID" value="KAK6953974.1"/>
    <property type="molecule type" value="Genomic_DNA"/>
</dbReference>
<dbReference type="Pfam" id="PF06985">
    <property type="entry name" value="HET"/>
    <property type="match status" value="1"/>
</dbReference>
<evidence type="ECO:0000313" key="3">
    <source>
        <dbReference type="Proteomes" id="UP001369815"/>
    </source>
</evidence>
<gene>
    <name evidence="2" type="ORF">Daesc_003936</name>
</gene>
<dbReference type="AlphaFoldDB" id="A0AAX6MNA9"/>
<sequence length="347" mass="39494">MLTRDGSAIKCEICSKIDFQQLFATADELFTRSFPHMPPTANGRVENYSQVWEEQKSNPTVLFSIPAHGIFDSRNRTCTTCAFFEDLATTRTQYSIRTPDGHHRRIDIPQICRTELQSITICSSMRLCLSIFDASELPTAISTALLGLFDRGFVSLTANKPNHMFNRNFLPSSLEEQAIFRTLPKHDIPSPGAFEGIWGRIISEWVDFAIPKQWLNFCRSNHAKTCLRPRLKDRIEGFRLIDCARDPVSIESCTLERNYVALSYVWATSTRPSNEWPNVVLHAIEVAKRLGFRYLWVDRYCIDQSNESEKAHQISNMHLIFQQAEVTLVAATDEFDGLSGVRSGSSD</sequence>
<keyword evidence="3" id="KW-1185">Reference proteome</keyword>
<dbReference type="InterPro" id="IPR010730">
    <property type="entry name" value="HET"/>
</dbReference>
<feature type="domain" description="Heterokaryon incompatibility" evidence="1">
    <location>
        <begin position="259"/>
        <end position="334"/>
    </location>
</feature>
<dbReference type="PANTHER" id="PTHR33112:SF1">
    <property type="entry name" value="HETEROKARYON INCOMPATIBILITY DOMAIN-CONTAINING PROTEIN"/>
    <property type="match status" value="1"/>
</dbReference>
<dbReference type="Proteomes" id="UP001369815">
    <property type="component" value="Unassembled WGS sequence"/>
</dbReference>
<comment type="caution">
    <text evidence="2">The sequence shown here is derived from an EMBL/GenBank/DDBJ whole genome shotgun (WGS) entry which is preliminary data.</text>
</comment>
<dbReference type="PANTHER" id="PTHR33112">
    <property type="entry name" value="DOMAIN PROTEIN, PUTATIVE-RELATED"/>
    <property type="match status" value="1"/>
</dbReference>
<evidence type="ECO:0000259" key="1">
    <source>
        <dbReference type="Pfam" id="PF06985"/>
    </source>
</evidence>
<accession>A0AAX6MNA9</accession>